<gene>
    <name evidence="4" type="ORF">SAMN05421803_108197</name>
</gene>
<feature type="domain" description="S-Me-THD N-terminal" evidence="2">
    <location>
        <begin position="9"/>
        <end position="164"/>
    </location>
</feature>
<evidence type="ECO:0000313" key="4">
    <source>
        <dbReference type="EMBL" id="SHJ69988.1"/>
    </source>
</evidence>
<organism evidence="4 5">
    <name type="scientific">Nocardiopsis flavescens</name>
    <dbReference type="NCBI Taxonomy" id="758803"/>
    <lineage>
        <taxon>Bacteria</taxon>
        <taxon>Bacillati</taxon>
        <taxon>Actinomycetota</taxon>
        <taxon>Actinomycetes</taxon>
        <taxon>Streptosporangiales</taxon>
        <taxon>Nocardiopsidaceae</taxon>
        <taxon>Nocardiopsis</taxon>
    </lineage>
</organism>
<dbReference type="Gene3D" id="2.40.390.10">
    <property type="entry name" value="CV3147-like"/>
    <property type="match status" value="1"/>
</dbReference>
<dbReference type="InterPro" id="IPR048350">
    <property type="entry name" value="S-Me-THD-like_C"/>
</dbReference>
<sequence length="373" mass="38418">MTRHITSDDVPALAAGAAIFGTGGGGAVTTSQFGVAAALDLHGPVRLRRVGELTPDDAVIVMAGIGAPTVGIEMLPSAEQPETLLREMERASGRRITAVMATEIGGTNGVGPVGWAAQLGLDVLDADGMGRAFPEATMVAMNVAGVPRNLTVLSDVVGNVTVMRTIDATWLERHVRAFSVAGGSLCLGASMLDAADVPGAVIEGTVSRAIEVGHAMLGAQDPVAALSRTLDASVLVNGKIVDVSRRTEGGFVRGSVTIAGTGAERDRLLRVELQNENLVVLEDGEVLVSVPDLVTLVDSETGHAISTELLRFGQRVSVLAWACDPLWRTERGLEIAGPPAFGYDIPYVPFEPGRTAPGAAGREGATTTSGATA</sequence>
<dbReference type="RefSeq" id="WP_073380053.1">
    <property type="nucleotide sequence ID" value="NZ_FQZK01000008.1"/>
</dbReference>
<feature type="domain" description="S-Me-THD-like C-terminal" evidence="3">
    <location>
        <begin position="167"/>
        <end position="349"/>
    </location>
</feature>
<dbReference type="Pfam" id="PF20906">
    <property type="entry name" value="S-Me-THD_C"/>
    <property type="match status" value="1"/>
</dbReference>
<accession>A0A1M6LFU1</accession>
<evidence type="ECO:0000256" key="1">
    <source>
        <dbReference type="SAM" id="MobiDB-lite"/>
    </source>
</evidence>
<dbReference type="SUPFAM" id="SSF160991">
    <property type="entry name" value="CV3147-like"/>
    <property type="match status" value="1"/>
</dbReference>
<keyword evidence="5" id="KW-1185">Reference proteome</keyword>
<dbReference type="OrthoDB" id="3170437at2"/>
<dbReference type="STRING" id="758803.SAMN05421803_108197"/>
<dbReference type="InterPro" id="IPR010318">
    <property type="entry name" value="S-Me-THD_N"/>
</dbReference>
<dbReference type="InterPro" id="IPR027479">
    <property type="entry name" value="S-Me-THD_N_sf"/>
</dbReference>
<feature type="region of interest" description="Disordered" evidence="1">
    <location>
        <begin position="354"/>
        <end position="373"/>
    </location>
</feature>
<protein>
    <recommendedName>
        <fullName evidence="6">DUF917 domain-containing protein</fullName>
    </recommendedName>
</protein>
<dbReference type="InterPro" id="IPR024071">
    <property type="entry name" value="S-Me-THD_C_sf"/>
</dbReference>
<evidence type="ECO:0000259" key="2">
    <source>
        <dbReference type="Pfam" id="PF06032"/>
    </source>
</evidence>
<dbReference type="AlphaFoldDB" id="A0A1M6LFU1"/>
<evidence type="ECO:0008006" key="6">
    <source>
        <dbReference type="Google" id="ProtNLM"/>
    </source>
</evidence>
<dbReference type="EMBL" id="FQZK01000008">
    <property type="protein sequence ID" value="SHJ69988.1"/>
    <property type="molecule type" value="Genomic_DNA"/>
</dbReference>
<evidence type="ECO:0000259" key="3">
    <source>
        <dbReference type="Pfam" id="PF20906"/>
    </source>
</evidence>
<dbReference type="Pfam" id="PF06032">
    <property type="entry name" value="S-Me-THD_N"/>
    <property type="match status" value="1"/>
</dbReference>
<reference evidence="4 5" key="1">
    <citation type="submission" date="2016-11" db="EMBL/GenBank/DDBJ databases">
        <authorList>
            <person name="Jaros S."/>
            <person name="Januszkiewicz K."/>
            <person name="Wedrychowicz H."/>
        </authorList>
    </citation>
    <scope>NUCLEOTIDE SEQUENCE [LARGE SCALE GENOMIC DNA]</scope>
    <source>
        <strain evidence="4 5">CGMCC 4.5723</strain>
    </source>
</reference>
<name>A0A1M6LFU1_9ACTN</name>
<proteinExistence type="predicted"/>
<dbReference type="Proteomes" id="UP000184452">
    <property type="component" value="Unassembled WGS sequence"/>
</dbReference>
<evidence type="ECO:0000313" key="5">
    <source>
        <dbReference type="Proteomes" id="UP000184452"/>
    </source>
</evidence>
<dbReference type="Gene3D" id="3.40.1610.10">
    <property type="entry name" value="CV3147-like domain"/>
    <property type="match status" value="1"/>
</dbReference>